<dbReference type="InterPro" id="IPR013974">
    <property type="entry name" value="SAF"/>
</dbReference>
<dbReference type="InterPro" id="IPR051690">
    <property type="entry name" value="PseI-like"/>
</dbReference>
<dbReference type="GO" id="GO:0047444">
    <property type="term" value="F:N-acylneuraminate-9-phosphate synthase activity"/>
    <property type="evidence" value="ECO:0007669"/>
    <property type="project" value="TreeGrafter"/>
</dbReference>
<dbReference type="PANTHER" id="PTHR42966:SF1">
    <property type="entry name" value="SIALIC ACID SYNTHASE"/>
    <property type="match status" value="1"/>
</dbReference>
<dbReference type="SUPFAM" id="SSF51569">
    <property type="entry name" value="Aldolase"/>
    <property type="match status" value="1"/>
</dbReference>
<protein>
    <submittedName>
        <fullName evidence="3">Sialic acid synthase</fullName>
    </submittedName>
</protein>
<proteinExistence type="predicted"/>
<dbReference type="InterPro" id="IPR013132">
    <property type="entry name" value="PseI/NeuA/B-like_N"/>
</dbReference>
<keyword evidence="2" id="KW-1185">Reference proteome</keyword>
<evidence type="ECO:0000313" key="3">
    <source>
        <dbReference type="RefSeq" id="XP_025831411.1"/>
    </source>
</evidence>
<dbReference type="GeneID" id="108741788"/>
<reference evidence="3" key="1">
    <citation type="submission" date="2025-08" db="UniProtKB">
        <authorList>
            <consortium name="RefSeq"/>
        </authorList>
    </citation>
    <scope>IDENTIFICATION</scope>
    <source>
        <tissue evidence="3">Entire body</tissue>
    </source>
</reference>
<dbReference type="InterPro" id="IPR006190">
    <property type="entry name" value="SAF_AFP_Neu5Ac"/>
</dbReference>
<dbReference type="InParanoid" id="A0A7F5R133"/>
<dbReference type="Proteomes" id="UP000192223">
    <property type="component" value="Unplaced"/>
</dbReference>
<dbReference type="InterPro" id="IPR013785">
    <property type="entry name" value="Aldolase_TIM"/>
</dbReference>
<dbReference type="FunCoup" id="A0A7F5R133">
    <property type="interactions" value="883"/>
</dbReference>
<dbReference type="SUPFAM" id="SSF51269">
    <property type="entry name" value="AFP III-like domain"/>
    <property type="match status" value="1"/>
</dbReference>
<dbReference type="SMART" id="SM00858">
    <property type="entry name" value="SAF"/>
    <property type="match status" value="1"/>
</dbReference>
<dbReference type="InterPro" id="IPR057736">
    <property type="entry name" value="SAF_PseI/NeuA/NeuB"/>
</dbReference>
<dbReference type="RefSeq" id="XP_025831411.1">
    <property type="nucleotide sequence ID" value="XM_025975626.1"/>
</dbReference>
<dbReference type="OrthoDB" id="9928645at2759"/>
<dbReference type="AlphaFoldDB" id="A0A7F5R133"/>
<dbReference type="GO" id="GO:0016051">
    <property type="term" value="P:carbohydrate biosynthetic process"/>
    <property type="evidence" value="ECO:0007669"/>
    <property type="project" value="InterPro"/>
</dbReference>
<accession>A0A7F5R133</accession>
<name>A0A7F5R133_AGRPL</name>
<dbReference type="KEGG" id="apln:108741788"/>
<dbReference type="Gene3D" id="3.20.20.70">
    <property type="entry name" value="Aldolase class I"/>
    <property type="match status" value="1"/>
</dbReference>
<evidence type="ECO:0000313" key="2">
    <source>
        <dbReference type="Proteomes" id="UP000192223"/>
    </source>
</evidence>
<dbReference type="PROSITE" id="PS50844">
    <property type="entry name" value="AFP_LIKE"/>
    <property type="match status" value="1"/>
</dbReference>
<sequence length="345" mass="38861">MSLNIFNKDNRKCFFIAEIGQNHQGSINIAKELIKKAKECGADCVKFQKTCLLEKFNRAALNQPYNNRNSWGKTYGEHKAFLEFSEDEFLELKQCADENNILFTASAMDLVSLHYLNSIEVPFIKIGSGDANNFILIEEAAKLNKPLIISTGMQDSITVDKIYKIVSEYHKKFCLMHCVSSYPAPIQDVNLNVIKLFQSKYLDIPIGYSGHEIGNDVVLAAVTLGAKVIERHFTLDRTLKGSDHVCSLEPSEFKDMIDRVRMLQVALGKPEKKMQISEYECYKKLGKTVVAAKSITKGTPLQKEHLKVKVALPKGIDASKEARLIGRIIKKDLDEDESITEECFG</sequence>
<dbReference type="PANTHER" id="PTHR42966">
    <property type="entry name" value="N-ACETYLNEURAMINATE SYNTHASE"/>
    <property type="match status" value="1"/>
</dbReference>
<dbReference type="InterPro" id="IPR036732">
    <property type="entry name" value="AFP_Neu5c_C_sf"/>
</dbReference>
<dbReference type="Pfam" id="PF03102">
    <property type="entry name" value="NeuB"/>
    <property type="match status" value="1"/>
</dbReference>
<organism evidence="2 3">
    <name type="scientific">Agrilus planipennis</name>
    <name type="common">Emerald ash borer</name>
    <name type="synonym">Agrilus marcopoli</name>
    <dbReference type="NCBI Taxonomy" id="224129"/>
    <lineage>
        <taxon>Eukaryota</taxon>
        <taxon>Metazoa</taxon>
        <taxon>Ecdysozoa</taxon>
        <taxon>Arthropoda</taxon>
        <taxon>Hexapoda</taxon>
        <taxon>Insecta</taxon>
        <taxon>Pterygota</taxon>
        <taxon>Neoptera</taxon>
        <taxon>Endopterygota</taxon>
        <taxon>Coleoptera</taxon>
        <taxon>Polyphaga</taxon>
        <taxon>Elateriformia</taxon>
        <taxon>Buprestoidea</taxon>
        <taxon>Buprestidae</taxon>
        <taxon>Agrilinae</taxon>
        <taxon>Agrilus</taxon>
    </lineage>
</organism>
<gene>
    <name evidence="3" type="primary">LOC108741788</name>
</gene>
<feature type="domain" description="AFP-like" evidence="1">
    <location>
        <begin position="288"/>
        <end position="345"/>
    </location>
</feature>
<dbReference type="Gene3D" id="3.90.1210.10">
    <property type="entry name" value="Antifreeze-like/N-acetylneuraminic acid synthase C-terminal domain"/>
    <property type="match status" value="1"/>
</dbReference>
<dbReference type="CDD" id="cd11615">
    <property type="entry name" value="SAF_NeuB_like"/>
    <property type="match status" value="1"/>
</dbReference>
<dbReference type="Pfam" id="PF08666">
    <property type="entry name" value="SAF"/>
    <property type="match status" value="1"/>
</dbReference>
<evidence type="ECO:0000259" key="1">
    <source>
        <dbReference type="PROSITE" id="PS50844"/>
    </source>
</evidence>